<dbReference type="EMBL" id="CP043661">
    <property type="protein sequence ID" value="QNE18882.1"/>
    <property type="molecule type" value="Genomic_DNA"/>
</dbReference>
<dbReference type="RefSeq" id="WP_185448180.1">
    <property type="nucleotide sequence ID" value="NZ_CP043661.1"/>
</dbReference>
<reference evidence="1 2" key="2">
    <citation type="journal article" date="2020" name="Microbiol. Resour. Announc.">
        <title>Antarctic desert soil bacteria exhibit high novel natural product potential, evaluated through long-read genome sequencing and comparative genomics.</title>
        <authorList>
            <person name="Benaud N."/>
            <person name="Edwards R.J."/>
            <person name="Amos T.G."/>
            <person name="D'Agostino P.M."/>
            <person name="Gutierrez-Chavez C."/>
            <person name="Montgomery K."/>
            <person name="Nicetic I."/>
            <person name="Ferrari B.C."/>
        </authorList>
    </citation>
    <scope>NUCLEOTIDE SEQUENCE [LARGE SCALE GENOMIC DNA]</scope>
    <source>
        <strain evidence="1 2">SPB151</strain>
    </source>
</reference>
<organism evidence="1 2">
    <name type="scientific">Kribbella qitaiheensis</name>
    <dbReference type="NCBI Taxonomy" id="1544730"/>
    <lineage>
        <taxon>Bacteria</taxon>
        <taxon>Bacillati</taxon>
        <taxon>Actinomycetota</taxon>
        <taxon>Actinomycetes</taxon>
        <taxon>Propionibacteriales</taxon>
        <taxon>Kribbellaceae</taxon>
        <taxon>Kribbella</taxon>
    </lineage>
</organism>
<evidence type="ECO:0000313" key="1">
    <source>
        <dbReference type="EMBL" id="QNE18882.1"/>
    </source>
</evidence>
<protein>
    <submittedName>
        <fullName evidence="1">DUF2971 domain-containing protein</fullName>
    </submittedName>
</protein>
<keyword evidence="2" id="KW-1185">Reference proteome</keyword>
<accession>A0A7G6WY17</accession>
<proteinExistence type="predicted"/>
<name>A0A7G6WY17_9ACTN</name>
<dbReference type="AlphaFoldDB" id="A0A7G6WY17"/>
<dbReference type="Proteomes" id="UP000515563">
    <property type="component" value="Chromosome"/>
</dbReference>
<reference evidence="2" key="1">
    <citation type="submission" date="2019-09" db="EMBL/GenBank/DDBJ databases">
        <title>Antimicrobial potential of Antarctic Bacteria.</title>
        <authorList>
            <person name="Benaud N."/>
            <person name="Edwards R.J."/>
            <person name="Ferrari B.C."/>
        </authorList>
    </citation>
    <scope>NUCLEOTIDE SEQUENCE [LARGE SCALE GENOMIC DNA]</scope>
    <source>
        <strain evidence="2">SPB151</strain>
    </source>
</reference>
<gene>
    <name evidence="1" type="ORF">F1D05_14400</name>
</gene>
<sequence length="274" mass="30354">MLNDSREIAFGIDELKRVSGLYFDKYLARGLDPHLVEIMRLAIDNASSRMSSNDVYILCASKNPDELSQWRGYGGRAGYAIGIDVKNGFDDPLKILTDGAEPIYSLVNNIQPRWMSVAYSPFEQGRLLVHLMRFLREFFESKPLPSGAPDEIDLLHAVGVITTVLAYIKNPGFQAEQEVRAAFTFDPARLDVVKLRTNPIGLCPYVKVAVAEQSAKKSGPNSLTATEATGLPISKIIVGPGREQDFAERGVRRALEVYGYSNVQVEKSVIPFRA</sequence>
<evidence type="ECO:0000313" key="2">
    <source>
        <dbReference type="Proteomes" id="UP000515563"/>
    </source>
</evidence>
<dbReference type="KEGG" id="kqi:F1D05_14400"/>